<evidence type="ECO:0000256" key="5">
    <source>
        <dbReference type="ARBA" id="ARBA00023004"/>
    </source>
</evidence>
<evidence type="ECO:0000259" key="6">
    <source>
        <dbReference type="Pfam" id="PF02668"/>
    </source>
</evidence>
<dbReference type="GO" id="GO:0005737">
    <property type="term" value="C:cytoplasm"/>
    <property type="evidence" value="ECO:0007669"/>
    <property type="project" value="TreeGrafter"/>
</dbReference>
<comment type="similarity">
    <text evidence="1">Belongs to the TfdA dioxygenase family.</text>
</comment>
<evidence type="ECO:0000313" key="7">
    <source>
        <dbReference type="EMBL" id="KAB7739417.1"/>
    </source>
</evidence>
<evidence type="ECO:0000256" key="2">
    <source>
        <dbReference type="ARBA" id="ARBA00022723"/>
    </source>
</evidence>
<reference evidence="7 8" key="1">
    <citation type="submission" date="2019-09" db="EMBL/GenBank/DDBJ databases">
        <title>Parvibaculum sedimenti sp. nov., isolated from sediment.</title>
        <authorList>
            <person name="Wang Y."/>
        </authorList>
    </citation>
    <scope>NUCLEOTIDE SEQUENCE [LARGE SCALE GENOMIC DNA]</scope>
    <source>
        <strain evidence="7 8">HXT-9</strain>
    </source>
</reference>
<evidence type="ECO:0000256" key="4">
    <source>
        <dbReference type="ARBA" id="ARBA00023002"/>
    </source>
</evidence>
<dbReference type="GO" id="GO:0046872">
    <property type="term" value="F:metal ion binding"/>
    <property type="evidence" value="ECO:0007669"/>
    <property type="project" value="UniProtKB-KW"/>
</dbReference>
<name>A0A6N6VLB2_9HYPH</name>
<feature type="domain" description="TauD/TfdA-like" evidence="6">
    <location>
        <begin position="23"/>
        <end position="283"/>
    </location>
</feature>
<dbReference type="GO" id="GO:0006790">
    <property type="term" value="P:sulfur compound metabolic process"/>
    <property type="evidence" value="ECO:0007669"/>
    <property type="project" value="TreeGrafter"/>
</dbReference>
<dbReference type="InterPro" id="IPR042098">
    <property type="entry name" value="TauD-like_sf"/>
</dbReference>
<evidence type="ECO:0000256" key="1">
    <source>
        <dbReference type="ARBA" id="ARBA00005896"/>
    </source>
</evidence>
<keyword evidence="8" id="KW-1185">Reference proteome</keyword>
<dbReference type="Proteomes" id="UP000468901">
    <property type="component" value="Unassembled WGS sequence"/>
</dbReference>
<dbReference type="EMBL" id="WESC01000010">
    <property type="protein sequence ID" value="KAB7739417.1"/>
    <property type="molecule type" value="Genomic_DNA"/>
</dbReference>
<dbReference type="InterPro" id="IPR003819">
    <property type="entry name" value="TauD/TfdA-like"/>
</dbReference>
<dbReference type="GO" id="GO:0000908">
    <property type="term" value="F:taurine dioxygenase activity"/>
    <property type="evidence" value="ECO:0007669"/>
    <property type="project" value="TreeGrafter"/>
</dbReference>
<dbReference type="InterPro" id="IPR051323">
    <property type="entry name" value="AtsK-like"/>
</dbReference>
<organism evidence="7 8">
    <name type="scientific">Parvibaculum sedimenti</name>
    <dbReference type="NCBI Taxonomy" id="2608632"/>
    <lineage>
        <taxon>Bacteria</taxon>
        <taxon>Pseudomonadati</taxon>
        <taxon>Pseudomonadota</taxon>
        <taxon>Alphaproteobacteria</taxon>
        <taxon>Hyphomicrobiales</taxon>
        <taxon>Parvibaculaceae</taxon>
        <taxon>Parvibaculum</taxon>
    </lineage>
</organism>
<dbReference type="Pfam" id="PF02668">
    <property type="entry name" value="TauD"/>
    <property type="match status" value="1"/>
</dbReference>
<keyword evidence="3 7" id="KW-0223">Dioxygenase</keyword>
<keyword evidence="2" id="KW-0479">Metal-binding</keyword>
<dbReference type="PANTHER" id="PTHR30468">
    <property type="entry name" value="ALPHA-KETOGLUTARATE-DEPENDENT SULFONATE DIOXYGENASE"/>
    <property type="match status" value="1"/>
</dbReference>
<gene>
    <name evidence="7" type="ORF">F2P47_11890</name>
</gene>
<evidence type="ECO:0000313" key="8">
    <source>
        <dbReference type="Proteomes" id="UP000468901"/>
    </source>
</evidence>
<dbReference type="PANTHER" id="PTHR30468:SF1">
    <property type="entry name" value="ALPHA-KETOGLUTARATE-DEPENDENT SULFONATE DIOXYGENASE"/>
    <property type="match status" value="1"/>
</dbReference>
<keyword evidence="4" id="KW-0560">Oxidoreductase</keyword>
<dbReference type="RefSeq" id="WP_152216589.1">
    <property type="nucleotide sequence ID" value="NZ_JBAQYD010000175.1"/>
</dbReference>
<comment type="caution">
    <text evidence="7">The sequence shown here is derived from an EMBL/GenBank/DDBJ whole genome shotgun (WGS) entry which is preliminary data.</text>
</comment>
<proteinExistence type="inferred from homology"/>
<accession>A0A6N6VLB2</accession>
<dbReference type="SUPFAM" id="SSF51197">
    <property type="entry name" value="Clavaminate synthase-like"/>
    <property type="match status" value="1"/>
</dbReference>
<protein>
    <submittedName>
        <fullName evidence="7">Taurine dioxygenase</fullName>
    </submittedName>
</protein>
<dbReference type="AlphaFoldDB" id="A0A6N6VLB2"/>
<dbReference type="Gene3D" id="3.60.130.10">
    <property type="entry name" value="Clavaminate synthase-like"/>
    <property type="match status" value="1"/>
</dbReference>
<evidence type="ECO:0000256" key="3">
    <source>
        <dbReference type="ARBA" id="ARBA00022964"/>
    </source>
</evidence>
<sequence length="296" mass="33322">MTSRPNVRVARTDEKREYKTIGVAPLTPVIGAEIEGVDLSKPLDEAQLAEVKQAFADHLVLVFRDQALTREDHKRFGRYFGTLHTHPYHSATKEGEPKSDPEILPIKADQNSRYVAGEGWHADVTCDEEPPFGSMLYITQIPEIGCGGDTCFLSAYEAYETLSPMMKNFLEGLDAVHDGAKPYTGGYGKAAPEGGWPKNKHPVIARHPETGRKLLYVNRGFTTHIDGLSPSESAGLLEMLWRHLESTPVFQCRVRWQPNTLVFWDNRCTQHHAVWDYYPYSRQGERVSIVGGRPSR</sequence>
<keyword evidence="5" id="KW-0408">Iron</keyword>